<feature type="region of interest" description="Disordered" evidence="1">
    <location>
        <begin position="750"/>
        <end position="799"/>
    </location>
</feature>
<evidence type="ECO:0000256" key="1">
    <source>
        <dbReference type="SAM" id="MobiDB-lite"/>
    </source>
</evidence>
<dbReference type="RefSeq" id="WP_249698568.1">
    <property type="nucleotide sequence ID" value="NZ_JAMFLX010000006.1"/>
</dbReference>
<keyword evidence="3" id="KW-1185">Reference proteome</keyword>
<feature type="region of interest" description="Disordered" evidence="1">
    <location>
        <begin position="76"/>
        <end position="105"/>
    </location>
</feature>
<comment type="caution">
    <text evidence="2">The sequence shown here is derived from an EMBL/GenBank/DDBJ whole genome shotgun (WGS) entry which is preliminary data.</text>
</comment>
<name>A0ABT0PDY5_9GAMM</name>
<feature type="compositionally biased region" description="Basic residues" evidence="1">
    <location>
        <begin position="405"/>
        <end position="414"/>
    </location>
</feature>
<accession>A0ABT0PDY5</accession>
<dbReference type="Gene3D" id="3.40.960.10">
    <property type="entry name" value="VSR Endonuclease"/>
    <property type="match status" value="1"/>
</dbReference>
<protein>
    <submittedName>
        <fullName evidence="2">Uncharacterized protein</fullName>
    </submittedName>
</protein>
<evidence type="ECO:0000313" key="2">
    <source>
        <dbReference type="EMBL" id="MCL6269530.1"/>
    </source>
</evidence>
<sequence length="838" mass="95526">METLDCYIARIREGMTCFHQYVKEACLWCWRQVFRCEPSKEQLVAPQVHKCAVEHKALEEREPVVVTASPEVKLDPSPAKLLVPESGQESESQAEQHDDPQTVADPWELSDSDLDCYLQGCEDNDLTSLIKGKSWPFPSDKAAEIFYAEVLQRLTMLRISGVQGPSLKWLETALKPLYDNGYHNDQLAVQALDYMLMACEREAKKIGLDSLVWLFAALAKYVGIQLSQVNTLAMAVNGILNSRTTLKSAQLSALIPLLNYFCACHSHDSKSIDSTLLNNLMDRVEALATQGCKEQLSDSDKKLWHQTCLYQQVVLGRTNKEVQSQRKIKKQIFELEKEELEQEGERNTYRPFDIPMSPFYQLTVIRQADRKSELQHRVRQAIIGKFRRSKESTPDHSDIDNSSPRHTRKRRVRKPQCSAERDSRETSPSSSEAELPPLPSKKDLRPLQPSQKTLAASLTTEQIQSLWLVPCPEKLSTSLRVLSDEQLAVMGRVCDRQYSLANIQLFYQEVEQRLRNGSFETLNSLESILQPMHRYQVYNDKFIERILNKARRILESDRRCENINPNELSFLFTRLVDLSVHSRNMALLLSKYLCTIEPKVDQVSFSQMLYVARAACMLHAVYRERGETDRADQVARSLGILMDKVRNKQGWRTYPLDDIKLDMLYRISQYRLHVLHDSVEGRELGKATDSPPTTSDFQRKVGTALTQLPYNLKLHEEHQLEKSGLVVDFFVEPNYVLEVDGAQYHQCRHLNIPGSSESSDREGGSSSEEETSGYSSGSSSGSGRQRKIEPARDNGKTTARRMLLRAAGYNVFNIRSGNRETIDAVGQRILSLTPGWKA</sequence>
<dbReference type="Proteomes" id="UP001203338">
    <property type="component" value="Unassembled WGS sequence"/>
</dbReference>
<evidence type="ECO:0000313" key="3">
    <source>
        <dbReference type="Proteomes" id="UP001203338"/>
    </source>
</evidence>
<dbReference type="EMBL" id="JAMFLX010000006">
    <property type="protein sequence ID" value="MCL6269530.1"/>
    <property type="molecule type" value="Genomic_DNA"/>
</dbReference>
<feature type="region of interest" description="Disordered" evidence="1">
    <location>
        <begin position="385"/>
        <end position="447"/>
    </location>
</feature>
<reference evidence="2 3" key="1">
    <citation type="submission" date="2022-05" db="EMBL/GenBank/DDBJ databases">
        <authorList>
            <person name="Park J.-S."/>
        </authorList>
    </citation>
    <scope>NUCLEOTIDE SEQUENCE [LARGE SCALE GENOMIC DNA]</scope>
    <source>
        <strain evidence="2 3">2012CJ34-2</strain>
    </source>
</reference>
<feature type="compositionally biased region" description="Low complexity" evidence="1">
    <location>
        <begin position="772"/>
        <end position="783"/>
    </location>
</feature>
<feature type="compositionally biased region" description="Basic and acidic residues" evidence="1">
    <location>
        <begin position="389"/>
        <end position="399"/>
    </location>
</feature>
<feature type="compositionally biased region" description="Basic and acidic residues" evidence="1">
    <location>
        <begin position="786"/>
        <end position="795"/>
    </location>
</feature>
<gene>
    <name evidence="2" type="ORF">M3P05_06195</name>
</gene>
<organism evidence="2 3">
    <name type="scientific">Parendozoicomonas callyspongiae</name>
    <dbReference type="NCBI Taxonomy" id="2942213"/>
    <lineage>
        <taxon>Bacteria</taxon>
        <taxon>Pseudomonadati</taxon>
        <taxon>Pseudomonadota</taxon>
        <taxon>Gammaproteobacteria</taxon>
        <taxon>Oceanospirillales</taxon>
        <taxon>Endozoicomonadaceae</taxon>
        <taxon>Parendozoicomonas</taxon>
    </lineage>
</organism>
<proteinExistence type="predicted"/>